<gene>
    <name evidence="1" type="ORF">AWH56_020710</name>
</gene>
<dbReference type="RefSeq" id="WP_159432567.1">
    <property type="nucleotide sequence ID" value="NZ_CP063356.2"/>
</dbReference>
<dbReference type="OrthoDB" id="2888317at2"/>
<dbReference type="Proteomes" id="UP000180175">
    <property type="component" value="Chromosome"/>
</dbReference>
<keyword evidence="2" id="KW-1185">Reference proteome</keyword>
<sequence>MTIEKKDKCYCLEIFRQKYGNHVTGNCLKLECERYRRENNLPPSKDQRKKNEGNS</sequence>
<accession>A0A7S7L644</accession>
<dbReference type="KEGG" id="aia:AWH56_020710"/>
<dbReference type="EMBL" id="CP063356">
    <property type="protein sequence ID" value="QOY35098.1"/>
    <property type="molecule type" value="Genomic_DNA"/>
</dbReference>
<name>A0A7S7L644_9BACI</name>
<dbReference type="AlphaFoldDB" id="A0A7S7L644"/>
<protein>
    <submittedName>
        <fullName evidence="1">Uncharacterized protein</fullName>
    </submittedName>
</protein>
<evidence type="ECO:0000313" key="2">
    <source>
        <dbReference type="Proteomes" id="UP000180175"/>
    </source>
</evidence>
<reference evidence="1 2" key="1">
    <citation type="journal article" date="2017" name="Genome Announc.">
        <title>Draft Genome Sequences of Four Alkaliphilic Bacteria Belonging to the Anaerobacillus Genus.</title>
        <authorList>
            <person name="Bassil N.M."/>
            <person name="Lloyd J.R."/>
        </authorList>
    </citation>
    <scope>NUCLEOTIDE SEQUENCE [LARGE SCALE GENOMIC DNA]</scope>
    <source>
        <strain evidence="1 2">NB2006</strain>
    </source>
</reference>
<evidence type="ECO:0000313" key="1">
    <source>
        <dbReference type="EMBL" id="QOY35098.1"/>
    </source>
</evidence>
<organism evidence="1 2">
    <name type="scientific">Anaerobacillus isosaccharinicus</name>
    <dbReference type="NCBI Taxonomy" id="1532552"/>
    <lineage>
        <taxon>Bacteria</taxon>
        <taxon>Bacillati</taxon>
        <taxon>Bacillota</taxon>
        <taxon>Bacilli</taxon>
        <taxon>Bacillales</taxon>
        <taxon>Bacillaceae</taxon>
        <taxon>Anaerobacillus</taxon>
    </lineage>
</organism>
<proteinExistence type="predicted"/>
<reference evidence="1 2" key="2">
    <citation type="journal article" date="2019" name="Int. J. Syst. Evol. Microbiol.">
        <title>Anaerobacillus isosaccharinicus sp. nov., an alkaliphilic bacterium which degrades isosaccharinic acid.</title>
        <authorList>
            <person name="Bassil N.M."/>
            <person name="Lloyd J.R."/>
        </authorList>
    </citation>
    <scope>NUCLEOTIDE SEQUENCE [LARGE SCALE GENOMIC DNA]</scope>
    <source>
        <strain evidence="1 2">NB2006</strain>
    </source>
</reference>